<protein>
    <submittedName>
        <fullName evidence="2">Uncharacterized protein</fullName>
    </submittedName>
</protein>
<dbReference type="Proteomes" id="UP001218218">
    <property type="component" value="Unassembled WGS sequence"/>
</dbReference>
<feature type="region of interest" description="Disordered" evidence="1">
    <location>
        <begin position="1"/>
        <end position="25"/>
    </location>
</feature>
<comment type="caution">
    <text evidence="2">The sequence shown here is derived from an EMBL/GenBank/DDBJ whole genome shotgun (WGS) entry which is preliminary data.</text>
</comment>
<evidence type="ECO:0000256" key="1">
    <source>
        <dbReference type="SAM" id="MobiDB-lite"/>
    </source>
</evidence>
<proteinExistence type="predicted"/>
<evidence type="ECO:0000313" key="3">
    <source>
        <dbReference type="Proteomes" id="UP001218218"/>
    </source>
</evidence>
<keyword evidence="3" id="KW-1185">Reference proteome</keyword>
<reference evidence="2" key="1">
    <citation type="submission" date="2023-03" db="EMBL/GenBank/DDBJ databases">
        <title>Massive genome expansion in bonnet fungi (Mycena s.s.) driven by repeated elements and novel gene families across ecological guilds.</title>
        <authorList>
            <consortium name="Lawrence Berkeley National Laboratory"/>
            <person name="Harder C.B."/>
            <person name="Miyauchi S."/>
            <person name="Viragh M."/>
            <person name="Kuo A."/>
            <person name="Thoen E."/>
            <person name="Andreopoulos B."/>
            <person name="Lu D."/>
            <person name="Skrede I."/>
            <person name="Drula E."/>
            <person name="Henrissat B."/>
            <person name="Morin E."/>
            <person name="Kohler A."/>
            <person name="Barry K."/>
            <person name="LaButti K."/>
            <person name="Morin E."/>
            <person name="Salamov A."/>
            <person name="Lipzen A."/>
            <person name="Mereny Z."/>
            <person name="Hegedus B."/>
            <person name="Baldrian P."/>
            <person name="Stursova M."/>
            <person name="Weitz H."/>
            <person name="Taylor A."/>
            <person name="Grigoriev I.V."/>
            <person name="Nagy L.G."/>
            <person name="Martin F."/>
            <person name="Kauserud H."/>
        </authorList>
    </citation>
    <scope>NUCLEOTIDE SEQUENCE</scope>
    <source>
        <strain evidence="2">CBHHK002</strain>
    </source>
</reference>
<sequence length="321" mass="35638">MSHPSDFTPIYSIPPPVSATRTSNTQQSPFKVLSATFITIPEDMQDALLHRWPNRLNCVVPYTLPSFVGHSGFFFRVPEDSTIGIPTVLAILIQLYLSFGWDRRAVKDDLGTASQRCSLCCRLRLGFLFLLPSSYKFPIQVVLRLRGLGGIGWLLPLAPVYDKAKGSLRATDGFRTIENKFSCLPQSACTQIEGQIFAPIKTGQAIRGTTAQIEEKLAFDRDLLSYHQTAEWASEMPKNEGIPWRCVFACTICACNGGAGADGDNGRGMMGDAGSYLLLGLRTDLLRTSFPNMNVYMEYCTTITDKEQQELVRTNDEELGR</sequence>
<evidence type="ECO:0000313" key="2">
    <source>
        <dbReference type="EMBL" id="KAJ7351588.1"/>
    </source>
</evidence>
<gene>
    <name evidence="2" type="ORF">DFH08DRAFT_806307</name>
</gene>
<organism evidence="2 3">
    <name type="scientific">Mycena albidolilacea</name>
    <dbReference type="NCBI Taxonomy" id="1033008"/>
    <lineage>
        <taxon>Eukaryota</taxon>
        <taxon>Fungi</taxon>
        <taxon>Dikarya</taxon>
        <taxon>Basidiomycota</taxon>
        <taxon>Agaricomycotina</taxon>
        <taxon>Agaricomycetes</taxon>
        <taxon>Agaricomycetidae</taxon>
        <taxon>Agaricales</taxon>
        <taxon>Marasmiineae</taxon>
        <taxon>Mycenaceae</taxon>
        <taxon>Mycena</taxon>
    </lineage>
</organism>
<name>A0AAD7ETX0_9AGAR</name>
<dbReference type="AlphaFoldDB" id="A0AAD7ETX0"/>
<accession>A0AAD7ETX0</accession>
<dbReference type="EMBL" id="JARIHO010000013">
    <property type="protein sequence ID" value="KAJ7351588.1"/>
    <property type="molecule type" value="Genomic_DNA"/>
</dbReference>